<evidence type="ECO:0000256" key="6">
    <source>
        <dbReference type="ARBA" id="ARBA00023239"/>
    </source>
</evidence>
<dbReference type="InterPro" id="IPR051208">
    <property type="entry name" value="Class-I_Fumarase/Tartrate_DH"/>
</dbReference>
<evidence type="ECO:0000256" key="5">
    <source>
        <dbReference type="ARBA" id="ARBA00023014"/>
    </source>
</evidence>
<dbReference type="AlphaFoldDB" id="A0A0F0CUA1"/>
<dbReference type="InterPro" id="IPR004646">
    <property type="entry name" value="Fe-S_hydro-lyase_TtdA-typ_cat"/>
</dbReference>
<dbReference type="PATRIC" id="fig|1609969.3.peg.1082"/>
<accession>A0A0F0CUA1</accession>
<evidence type="ECO:0000256" key="1">
    <source>
        <dbReference type="ARBA" id="ARBA00008876"/>
    </source>
</evidence>
<dbReference type="GO" id="GO:0051539">
    <property type="term" value="F:4 iron, 4 sulfur cluster binding"/>
    <property type="evidence" value="ECO:0007669"/>
    <property type="project" value="UniProtKB-KW"/>
</dbReference>
<gene>
    <name evidence="8" type="ORF">OMAG_001008</name>
</gene>
<keyword evidence="9" id="KW-1185">Reference proteome</keyword>
<name>A0A0F0CUA1_9BACT</name>
<keyword evidence="5" id="KW-0411">Iron-sulfur</keyword>
<evidence type="ECO:0000259" key="7">
    <source>
        <dbReference type="Pfam" id="PF05681"/>
    </source>
</evidence>
<dbReference type="GO" id="GO:0016829">
    <property type="term" value="F:lyase activity"/>
    <property type="evidence" value="ECO:0007669"/>
    <property type="project" value="UniProtKB-KW"/>
</dbReference>
<dbReference type="PANTHER" id="PTHR30389:SF17">
    <property type="entry name" value="L(+)-TARTRATE DEHYDRATASE SUBUNIT ALPHA-RELATED"/>
    <property type="match status" value="1"/>
</dbReference>
<proteinExistence type="inferred from homology"/>
<feature type="domain" description="Fe-S hydro-lyase tartrate dehydratase alpha-type catalytic" evidence="7">
    <location>
        <begin position="13"/>
        <end position="279"/>
    </location>
</feature>
<dbReference type="NCBIfam" id="TIGR00722">
    <property type="entry name" value="ttdA_fumA_fumB"/>
    <property type="match status" value="1"/>
</dbReference>
<dbReference type="Pfam" id="PF05681">
    <property type="entry name" value="Fumerase"/>
    <property type="match status" value="1"/>
</dbReference>
<dbReference type="PANTHER" id="PTHR30389">
    <property type="entry name" value="FUMARATE HYDRATASE-RELATED"/>
    <property type="match status" value="1"/>
</dbReference>
<keyword evidence="3" id="KW-0479">Metal-binding</keyword>
<evidence type="ECO:0000256" key="4">
    <source>
        <dbReference type="ARBA" id="ARBA00023004"/>
    </source>
</evidence>
<evidence type="ECO:0000256" key="3">
    <source>
        <dbReference type="ARBA" id="ARBA00022723"/>
    </source>
</evidence>
<evidence type="ECO:0000313" key="8">
    <source>
        <dbReference type="EMBL" id="KJJ85116.1"/>
    </source>
</evidence>
<keyword evidence="2" id="KW-0004">4Fe-4S</keyword>
<comment type="caution">
    <text evidence="8">The sequence shown here is derived from an EMBL/GenBank/DDBJ whole genome shotgun (WGS) entry which is preliminary data.</text>
</comment>
<sequence length="283" mass="30399">MSIRFISANVIKDKVKELCLKANTELRSDVLKALKALHEEEDAQSTSKDMIRVLLKNAEIAFKEKLAICQDTGMATIFIELGNNIMIRGENLFSIVENAVGEAYTEYGFRASIVDDALARKNTGNNTPSVIHLKIVDGNNIRIDILPKGFGSENKSRIVMLNPTASKEEIIDFCVSVVKQAGPDACPPYALGIGIGGTFEGAPLLAKHALLRDVTISSNQPHVAELEKEIKKRANDLKIGIMGLGGKSTVMAVNIETGPTHIAGLPVAVNISCHALRSAGGVI</sequence>
<evidence type="ECO:0000313" key="9">
    <source>
        <dbReference type="Proteomes" id="UP000033428"/>
    </source>
</evidence>
<keyword evidence="6" id="KW-0456">Lyase</keyword>
<keyword evidence="4" id="KW-0408">Iron</keyword>
<dbReference type="NCBIfam" id="NF004885">
    <property type="entry name" value="PRK06246.1"/>
    <property type="match status" value="1"/>
</dbReference>
<dbReference type="Proteomes" id="UP000033428">
    <property type="component" value="Unassembled WGS sequence"/>
</dbReference>
<dbReference type="GO" id="GO:0046872">
    <property type="term" value="F:metal ion binding"/>
    <property type="evidence" value="ECO:0007669"/>
    <property type="project" value="UniProtKB-KW"/>
</dbReference>
<comment type="similarity">
    <text evidence="1">Belongs to the class-I fumarase family.</text>
</comment>
<evidence type="ECO:0000256" key="2">
    <source>
        <dbReference type="ARBA" id="ARBA00022485"/>
    </source>
</evidence>
<organism evidence="8 9">
    <name type="scientific">Candidatus Omnitrophus magneticus</name>
    <dbReference type="NCBI Taxonomy" id="1609969"/>
    <lineage>
        <taxon>Bacteria</taxon>
        <taxon>Pseudomonadati</taxon>
        <taxon>Candidatus Omnitrophota</taxon>
        <taxon>Candidatus Omnitrophus</taxon>
    </lineage>
</organism>
<protein>
    <submittedName>
        <fullName evidence="8">Fumarate hydratase</fullName>
    </submittedName>
</protein>
<reference evidence="8 9" key="1">
    <citation type="submission" date="2015-02" db="EMBL/GenBank/DDBJ databases">
        <title>Single-cell genomics of uncultivated deep-branching MTB reveals a conserved set of magnetosome genes.</title>
        <authorList>
            <person name="Kolinko S."/>
            <person name="Richter M."/>
            <person name="Glockner F.O."/>
            <person name="Brachmann A."/>
            <person name="Schuler D."/>
        </authorList>
    </citation>
    <scope>NUCLEOTIDE SEQUENCE [LARGE SCALE GENOMIC DNA]</scope>
    <source>
        <strain evidence="8">SKK-01</strain>
    </source>
</reference>
<dbReference type="EMBL" id="JYNY01000221">
    <property type="protein sequence ID" value="KJJ85116.1"/>
    <property type="molecule type" value="Genomic_DNA"/>
</dbReference>